<accession>A0A6G1CXM4</accession>
<feature type="compositionally biased region" description="Low complexity" evidence="1">
    <location>
        <begin position="38"/>
        <end position="49"/>
    </location>
</feature>
<dbReference type="AlphaFoldDB" id="A0A6G1CXM4"/>
<keyword evidence="3" id="KW-1185">Reference proteome</keyword>
<sequence>MPPSRRRSNSSLLESSTIITANLIMASSSYLLSKITPRAAPSSMQSAPAPARPPQPVATALAWAPRAAPARSVEPTVKRRTVLVAPDEGEDGKVDERAGTFIRKFKERTQSDIARMEEEAAAAVAAAWPPPPLAAAGAGNLTGTVYGYHR</sequence>
<evidence type="ECO:0000256" key="1">
    <source>
        <dbReference type="SAM" id="MobiDB-lite"/>
    </source>
</evidence>
<protein>
    <submittedName>
        <fullName evidence="2">Uncharacterized protein</fullName>
    </submittedName>
</protein>
<proteinExistence type="predicted"/>
<gene>
    <name evidence="2" type="ORF">E2562_038381</name>
</gene>
<feature type="region of interest" description="Disordered" evidence="1">
    <location>
        <begin position="38"/>
        <end position="57"/>
    </location>
</feature>
<reference evidence="2 3" key="1">
    <citation type="submission" date="2019-11" db="EMBL/GenBank/DDBJ databases">
        <title>Whole genome sequence of Oryza granulata.</title>
        <authorList>
            <person name="Li W."/>
        </authorList>
    </citation>
    <scope>NUCLEOTIDE SEQUENCE [LARGE SCALE GENOMIC DNA]</scope>
    <source>
        <strain evidence="3">cv. Menghai</strain>
        <tissue evidence="2">Leaf</tissue>
    </source>
</reference>
<evidence type="ECO:0000313" key="3">
    <source>
        <dbReference type="Proteomes" id="UP000479710"/>
    </source>
</evidence>
<dbReference type="Proteomes" id="UP000479710">
    <property type="component" value="Unassembled WGS sequence"/>
</dbReference>
<name>A0A6G1CXM4_9ORYZ</name>
<comment type="caution">
    <text evidence="2">The sequence shown here is derived from an EMBL/GenBank/DDBJ whole genome shotgun (WGS) entry which is preliminary data.</text>
</comment>
<dbReference type="OrthoDB" id="693121at2759"/>
<dbReference type="EMBL" id="SPHZ02000008">
    <property type="protein sequence ID" value="KAF0904870.1"/>
    <property type="molecule type" value="Genomic_DNA"/>
</dbReference>
<organism evidence="2 3">
    <name type="scientific">Oryza meyeriana var. granulata</name>
    <dbReference type="NCBI Taxonomy" id="110450"/>
    <lineage>
        <taxon>Eukaryota</taxon>
        <taxon>Viridiplantae</taxon>
        <taxon>Streptophyta</taxon>
        <taxon>Embryophyta</taxon>
        <taxon>Tracheophyta</taxon>
        <taxon>Spermatophyta</taxon>
        <taxon>Magnoliopsida</taxon>
        <taxon>Liliopsida</taxon>
        <taxon>Poales</taxon>
        <taxon>Poaceae</taxon>
        <taxon>BOP clade</taxon>
        <taxon>Oryzoideae</taxon>
        <taxon>Oryzeae</taxon>
        <taxon>Oryzinae</taxon>
        <taxon>Oryza</taxon>
        <taxon>Oryza meyeriana</taxon>
    </lineage>
</organism>
<evidence type="ECO:0000313" key="2">
    <source>
        <dbReference type="EMBL" id="KAF0904870.1"/>
    </source>
</evidence>